<feature type="domain" description="PKD/Chitinase" evidence="13">
    <location>
        <begin position="820"/>
        <end position="899"/>
    </location>
</feature>
<dbReference type="GO" id="GO:0008270">
    <property type="term" value="F:zinc ion binding"/>
    <property type="evidence" value="ECO:0007669"/>
    <property type="project" value="InterPro"/>
</dbReference>
<dbReference type="Proteomes" id="UP000478546">
    <property type="component" value="Unassembled WGS sequence"/>
</dbReference>
<name>A0A6B2H1J2_9BACT</name>
<evidence type="ECO:0000256" key="1">
    <source>
        <dbReference type="ARBA" id="ARBA00001947"/>
    </source>
</evidence>
<evidence type="ECO:0000256" key="7">
    <source>
        <dbReference type="ARBA" id="ARBA00022729"/>
    </source>
</evidence>
<evidence type="ECO:0000256" key="5">
    <source>
        <dbReference type="ARBA" id="ARBA00022670"/>
    </source>
</evidence>
<dbReference type="InterPro" id="IPR046450">
    <property type="entry name" value="PA_dom_sf"/>
</dbReference>
<evidence type="ECO:0000259" key="13">
    <source>
        <dbReference type="SMART" id="SM00089"/>
    </source>
</evidence>
<keyword evidence="15" id="KW-1185">Reference proteome</keyword>
<reference evidence="14 15" key="1">
    <citation type="submission" date="2020-01" db="EMBL/GenBank/DDBJ databases">
        <authorList>
            <person name="Kim M.K."/>
        </authorList>
    </citation>
    <scope>NUCLEOTIDE SEQUENCE [LARGE SCALE GENOMIC DNA]</scope>
    <source>
        <strain evidence="14 15">BT213</strain>
    </source>
</reference>
<dbReference type="RefSeq" id="WP_162347036.1">
    <property type="nucleotide sequence ID" value="NZ_JAAEAA010000018.1"/>
</dbReference>
<evidence type="ECO:0000256" key="8">
    <source>
        <dbReference type="ARBA" id="ARBA00022801"/>
    </source>
</evidence>
<dbReference type="InterPro" id="IPR013783">
    <property type="entry name" value="Ig-like_fold"/>
</dbReference>
<organism evidence="14 15">
    <name type="scientific">Pontibacter fetidus</name>
    <dbReference type="NCBI Taxonomy" id="2700082"/>
    <lineage>
        <taxon>Bacteria</taxon>
        <taxon>Pseudomonadati</taxon>
        <taxon>Bacteroidota</taxon>
        <taxon>Cytophagia</taxon>
        <taxon>Cytophagales</taxon>
        <taxon>Hymenobacteraceae</taxon>
        <taxon>Pontibacter</taxon>
    </lineage>
</organism>
<keyword evidence="10" id="KW-0482">Metalloprotease</keyword>
<dbReference type="PANTHER" id="PTHR33478">
    <property type="entry name" value="EXTRACELLULAR METALLOPROTEINASE MEP"/>
    <property type="match status" value="1"/>
</dbReference>
<dbReference type="Gene3D" id="3.50.30.30">
    <property type="match status" value="1"/>
</dbReference>
<evidence type="ECO:0000256" key="11">
    <source>
        <dbReference type="ARBA" id="ARBA00023145"/>
    </source>
</evidence>
<dbReference type="GO" id="GO:0004222">
    <property type="term" value="F:metalloendopeptidase activity"/>
    <property type="evidence" value="ECO:0007669"/>
    <property type="project" value="InterPro"/>
</dbReference>
<dbReference type="CDD" id="cd04818">
    <property type="entry name" value="PA_subtilisin_1"/>
    <property type="match status" value="1"/>
</dbReference>
<dbReference type="NCBIfam" id="TIGR04183">
    <property type="entry name" value="Por_Secre_tail"/>
    <property type="match status" value="1"/>
</dbReference>
<evidence type="ECO:0000256" key="6">
    <source>
        <dbReference type="ARBA" id="ARBA00022723"/>
    </source>
</evidence>
<dbReference type="CDD" id="cd09596">
    <property type="entry name" value="M36"/>
    <property type="match status" value="1"/>
</dbReference>
<dbReference type="Pfam" id="PF02128">
    <property type="entry name" value="Peptidase_M36"/>
    <property type="match status" value="1"/>
</dbReference>
<evidence type="ECO:0000313" key="14">
    <source>
        <dbReference type="EMBL" id="NDK56975.1"/>
    </source>
</evidence>
<comment type="similarity">
    <text evidence="3">Belongs to the peptidase M36 family.</text>
</comment>
<keyword evidence="6" id="KW-0479">Metal-binding</keyword>
<dbReference type="SUPFAM" id="SSF55486">
    <property type="entry name" value="Metalloproteases ('zincins'), catalytic domain"/>
    <property type="match status" value="1"/>
</dbReference>
<protein>
    <submittedName>
        <fullName evidence="14">T9SS type A sorting domain-containing protein</fullName>
    </submittedName>
</protein>
<evidence type="ECO:0000256" key="2">
    <source>
        <dbReference type="ARBA" id="ARBA00004613"/>
    </source>
</evidence>
<dbReference type="CDD" id="cd00146">
    <property type="entry name" value="PKD"/>
    <property type="match status" value="1"/>
</dbReference>
<dbReference type="InterPro" id="IPR003137">
    <property type="entry name" value="PA_domain"/>
</dbReference>
<evidence type="ECO:0000313" key="15">
    <source>
        <dbReference type="Proteomes" id="UP000478546"/>
    </source>
</evidence>
<dbReference type="EMBL" id="JAAEAA010000018">
    <property type="protein sequence ID" value="NDK56975.1"/>
    <property type="molecule type" value="Genomic_DNA"/>
</dbReference>
<evidence type="ECO:0000256" key="4">
    <source>
        <dbReference type="ARBA" id="ARBA00022525"/>
    </source>
</evidence>
<dbReference type="AlphaFoldDB" id="A0A6B2H1J2"/>
<feature type="chain" id="PRO_5025364090" evidence="12">
    <location>
        <begin position="27"/>
        <end position="1046"/>
    </location>
</feature>
<keyword evidence="7 12" id="KW-0732">Signal</keyword>
<sequence length="1046" mass="112669">MGTQLRGYTRLAMFIVMLFVSMASYAQGSSQAGKKEIPQAVLLHLQKNKQKLAFTDQDIADLELNSESDSKKSGMRHYYIRQLYQGVEIYGAITTVSTSKEGEIINMGNRFHKEIGKKAKGQANLDAVGAVGAAARYLGISVKESLSVLKKGQGRNKEVTFSKGGISLEPITAKLVYQPLEDGSLQLAWEVSIYMLDAMNYWVLRLDAETGKVLDKDNLVAHCNFENDGPGGRALHESHMLNASSAPYAPESKIAAATLTSNYYKVYPMPAESPIHGNRVAISNTTADPIASPAGWHRVGTTTFATTRGNNVFAYEDPNNTGYVGAAQETYGYSPDGTSNLVFDFPIDFTKQPVEYRDAAIANLFYWNNLVHDVWYQYGFDEISGNFQADNFGKGGIGGDHVMAEAQDSRNILTTRNNANFATTPEGQRPRMQMYLWSGIPDQDMFRITAPADIAGSYTAVQATFGPRLNSAPITGKLVLAQATDACGALNNADAIAGNIAVLYRGGCEFGVKVLNAQNAGAKAVVVINNADGAPTAMAVGATNPNLITISSLMVTNVTGANIRALLDAGQEVTVALKDDGSGPEFDGDLDNGIIVHEYGHGISNKLTGGPGTVSCLGNAEQMGEGWSDWFGLMMTMKPGDVSTNARGIGTYASGQTTTGRGIRPAPYSTDFAVNNFTYGATNNTAITQPHGIGFVWATMLWDLTWAMIDTYGYDEDLYKGNGGNNMAMQLVIDGLKLQECRPGFVNGRDAILKADRINYGGANQELIWKVFAKRGLGFSASQGLNTSRIDQVEAFDLPATYECTIPLTVGAVATSNVYTGGVVTNLYLGYGPQSVRLQASGDETNAYTWSGNGANRLSATNIANPVFTPTAAGTYTFTVKAVNSAFCTKYATITIRVMDVRCGDKKKKDKVMVCHNGVSLCINTVDVQSHLNHGCRLGDCATNVSATTDAASELKVAADEEFILSYPNPFSESTTISFKARESGHTVLKVYDITGREIETLFSGDAQRGVTYNYNFKPANRESGVYIYKIINGNTTRSGTMLLMK</sequence>
<dbReference type="GO" id="GO:0006508">
    <property type="term" value="P:proteolysis"/>
    <property type="evidence" value="ECO:0007669"/>
    <property type="project" value="UniProtKB-KW"/>
</dbReference>
<dbReference type="InterPro" id="IPR022409">
    <property type="entry name" value="PKD/Chitinase_dom"/>
</dbReference>
<keyword evidence="11" id="KW-0865">Zymogen</keyword>
<feature type="signal peptide" evidence="12">
    <location>
        <begin position="1"/>
        <end position="26"/>
    </location>
</feature>
<dbReference type="GO" id="GO:0005615">
    <property type="term" value="C:extracellular space"/>
    <property type="evidence" value="ECO:0007669"/>
    <property type="project" value="InterPro"/>
</dbReference>
<dbReference type="Gene3D" id="3.10.170.10">
    <property type="match status" value="1"/>
</dbReference>
<dbReference type="InterPro" id="IPR001842">
    <property type="entry name" value="Peptidase_M36"/>
</dbReference>
<dbReference type="InterPro" id="IPR050371">
    <property type="entry name" value="Fungal_virulence_M36"/>
</dbReference>
<gene>
    <name evidence="14" type="ORF">GWO68_13695</name>
</gene>
<dbReference type="SUPFAM" id="SSF52025">
    <property type="entry name" value="PA domain"/>
    <property type="match status" value="1"/>
</dbReference>
<dbReference type="InterPro" id="IPR027268">
    <property type="entry name" value="Peptidase_M4/M1_CTD_sf"/>
</dbReference>
<dbReference type="SMART" id="SM00089">
    <property type="entry name" value="PKD"/>
    <property type="match status" value="1"/>
</dbReference>
<proteinExistence type="inferred from homology"/>
<dbReference type="Gene3D" id="2.60.40.10">
    <property type="entry name" value="Immunoglobulins"/>
    <property type="match status" value="1"/>
</dbReference>
<keyword evidence="8" id="KW-0378">Hydrolase</keyword>
<keyword evidence="5" id="KW-0645">Protease</keyword>
<dbReference type="InterPro" id="IPR011096">
    <property type="entry name" value="FTP_domain"/>
</dbReference>
<keyword evidence="9" id="KW-0862">Zinc</keyword>
<dbReference type="Pfam" id="PF07504">
    <property type="entry name" value="FTP"/>
    <property type="match status" value="1"/>
</dbReference>
<accession>A0A6B2H1J2</accession>
<dbReference type="Gene3D" id="1.10.390.10">
    <property type="entry name" value="Neutral Protease Domain 2"/>
    <property type="match status" value="1"/>
</dbReference>
<evidence type="ECO:0000256" key="9">
    <source>
        <dbReference type="ARBA" id="ARBA00022833"/>
    </source>
</evidence>
<dbReference type="PANTHER" id="PTHR33478:SF1">
    <property type="entry name" value="EXTRACELLULAR METALLOPROTEINASE MEP"/>
    <property type="match status" value="1"/>
</dbReference>
<comment type="cofactor">
    <cofactor evidence="1">
        <name>Zn(2+)</name>
        <dbReference type="ChEBI" id="CHEBI:29105"/>
    </cofactor>
</comment>
<dbReference type="InterPro" id="IPR035986">
    <property type="entry name" value="PKD_dom_sf"/>
</dbReference>
<dbReference type="Pfam" id="PF02225">
    <property type="entry name" value="PA"/>
    <property type="match status" value="1"/>
</dbReference>
<dbReference type="Pfam" id="PF18962">
    <property type="entry name" value="Por_Secre_tail"/>
    <property type="match status" value="1"/>
</dbReference>
<comment type="caution">
    <text evidence="14">The sequence shown here is derived from an EMBL/GenBank/DDBJ whole genome shotgun (WGS) entry which is preliminary data.</text>
</comment>
<dbReference type="SUPFAM" id="SSF49299">
    <property type="entry name" value="PKD domain"/>
    <property type="match status" value="1"/>
</dbReference>
<evidence type="ECO:0000256" key="12">
    <source>
        <dbReference type="SAM" id="SignalP"/>
    </source>
</evidence>
<evidence type="ECO:0000256" key="10">
    <source>
        <dbReference type="ARBA" id="ARBA00023049"/>
    </source>
</evidence>
<dbReference type="NCBIfam" id="NF038113">
    <property type="entry name" value="T9SSA_dep_M36"/>
    <property type="match status" value="1"/>
</dbReference>
<comment type="subcellular location">
    <subcellularLocation>
        <location evidence="2">Secreted</location>
    </subcellularLocation>
</comment>
<dbReference type="InterPro" id="IPR026444">
    <property type="entry name" value="Secre_tail"/>
</dbReference>
<keyword evidence="4" id="KW-0964">Secreted</keyword>
<evidence type="ECO:0000256" key="3">
    <source>
        <dbReference type="ARBA" id="ARBA00006006"/>
    </source>
</evidence>